<sequence length="149" mass="16669">GGDGPCSAEPAFHSRHQRLDHDRSLVSRASAFGPAGGLHGATYTVDVEFASEALHPECNWVIDIGLASDLVADVLKKYNYQNLDEVFGKKIMTTTEFMCKEIHTRVVERLREKRQSEDGSDDNDFRGWVKVTLFESHKAWASLMGRSVN</sequence>
<feature type="non-terminal residue" evidence="9">
    <location>
        <position position="1"/>
    </location>
</feature>
<evidence type="ECO:0000256" key="7">
    <source>
        <dbReference type="ARBA" id="ARBA00023007"/>
    </source>
</evidence>
<gene>
    <name evidence="9" type="ORF">THAOC_06029</name>
</gene>
<evidence type="ECO:0000313" key="10">
    <source>
        <dbReference type="Proteomes" id="UP000266841"/>
    </source>
</evidence>
<dbReference type="InterPro" id="IPR007115">
    <property type="entry name" value="6-PTP_synth/QueD"/>
</dbReference>
<evidence type="ECO:0000256" key="5">
    <source>
        <dbReference type="ARBA" id="ARBA00022723"/>
    </source>
</evidence>
<evidence type="ECO:0000256" key="1">
    <source>
        <dbReference type="ARBA" id="ARBA00001947"/>
    </source>
</evidence>
<dbReference type="InterPro" id="IPR038418">
    <property type="entry name" value="6-PTP_synth/QueD_sf"/>
</dbReference>
<evidence type="ECO:0000256" key="2">
    <source>
        <dbReference type="ARBA" id="ARBA00005126"/>
    </source>
</evidence>
<dbReference type="GO" id="GO:0003874">
    <property type="term" value="F:6-pyruvoyltetrahydropterin synthase activity"/>
    <property type="evidence" value="ECO:0007669"/>
    <property type="project" value="UniProtKB-EC"/>
</dbReference>
<accession>K0TM65</accession>
<keyword evidence="8" id="KW-0456">Lyase</keyword>
<comment type="cofactor">
    <cofactor evidence="1">
        <name>Zn(2+)</name>
        <dbReference type="ChEBI" id="CHEBI:29105"/>
    </cofactor>
</comment>
<keyword evidence="6" id="KW-0862">Zinc</keyword>
<protein>
    <recommendedName>
        <fullName evidence="4">6-pyruvoyltetrahydropterin synthase</fullName>
        <ecNumber evidence="4">4.2.3.12</ecNumber>
    </recommendedName>
</protein>
<dbReference type="UniPathway" id="UPA00849">
    <property type="reaction ID" value="UER00819"/>
</dbReference>
<keyword evidence="10" id="KW-1185">Reference proteome</keyword>
<reference evidence="9 10" key="1">
    <citation type="journal article" date="2012" name="Genome Biol.">
        <title>Genome and low-iron response of an oceanic diatom adapted to chronic iron limitation.</title>
        <authorList>
            <person name="Lommer M."/>
            <person name="Specht M."/>
            <person name="Roy A.S."/>
            <person name="Kraemer L."/>
            <person name="Andreson R."/>
            <person name="Gutowska M.A."/>
            <person name="Wolf J."/>
            <person name="Bergner S.V."/>
            <person name="Schilhabel M.B."/>
            <person name="Klostermeier U.C."/>
            <person name="Beiko R.G."/>
            <person name="Rosenstiel P."/>
            <person name="Hippler M."/>
            <person name="Laroche J."/>
        </authorList>
    </citation>
    <scope>NUCLEOTIDE SEQUENCE [LARGE SCALE GENOMIC DNA]</scope>
    <source>
        <strain evidence="9 10">CCMP1005</strain>
    </source>
</reference>
<comment type="caution">
    <text evidence="9">The sequence shown here is derived from an EMBL/GenBank/DDBJ whole genome shotgun (WGS) entry which is preliminary data.</text>
</comment>
<dbReference type="SUPFAM" id="SSF55620">
    <property type="entry name" value="Tetrahydrobiopterin biosynthesis enzymes-like"/>
    <property type="match status" value="1"/>
</dbReference>
<dbReference type="GO" id="GO:0046872">
    <property type="term" value="F:metal ion binding"/>
    <property type="evidence" value="ECO:0007669"/>
    <property type="project" value="UniProtKB-KW"/>
</dbReference>
<evidence type="ECO:0000256" key="3">
    <source>
        <dbReference type="ARBA" id="ARBA00009164"/>
    </source>
</evidence>
<dbReference type="eggNOG" id="ENOG502S557">
    <property type="taxonomic scope" value="Eukaryota"/>
</dbReference>
<dbReference type="EC" id="4.2.3.12" evidence="4"/>
<keyword evidence="7" id="KW-0783">Tetrahydrobiopterin biosynthesis</keyword>
<dbReference type="EMBL" id="AGNL01005820">
    <property type="protein sequence ID" value="EJK72442.1"/>
    <property type="molecule type" value="Genomic_DNA"/>
</dbReference>
<evidence type="ECO:0000256" key="8">
    <source>
        <dbReference type="ARBA" id="ARBA00023239"/>
    </source>
</evidence>
<dbReference type="PANTHER" id="PTHR12589">
    <property type="entry name" value="PYRUVOYL TETRAHYDROBIOPTERIN SYNTHASE"/>
    <property type="match status" value="1"/>
</dbReference>
<comment type="similarity">
    <text evidence="3">Belongs to the PTPS family.</text>
</comment>
<proteinExistence type="inferred from homology"/>
<dbReference type="AlphaFoldDB" id="K0TM65"/>
<comment type="pathway">
    <text evidence="2">Cofactor biosynthesis; tetrahydrobiopterin biosynthesis; tetrahydrobiopterin from 7,8-dihydroneopterin triphosphate: step 1/3.</text>
</comment>
<dbReference type="Gene3D" id="3.30.479.10">
    <property type="entry name" value="6-pyruvoyl tetrahydropterin synthase/QueD"/>
    <property type="match status" value="1"/>
</dbReference>
<evidence type="ECO:0000256" key="4">
    <source>
        <dbReference type="ARBA" id="ARBA00013100"/>
    </source>
</evidence>
<dbReference type="PANTHER" id="PTHR12589:SF7">
    <property type="entry name" value="6-PYRUVOYL TETRAHYDROBIOPTERIN SYNTHASE"/>
    <property type="match status" value="1"/>
</dbReference>
<dbReference type="Proteomes" id="UP000266841">
    <property type="component" value="Unassembled WGS sequence"/>
</dbReference>
<evidence type="ECO:0000313" key="9">
    <source>
        <dbReference type="EMBL" id="EJK72442.1"/>
    </source>
</evidence>
<name>K0TM65_THAOC</name>
<evidence type="ECO:0000256" key="6">
    <source>
        <dbReference type="ARBA" id="ARBA00022833"/>
    </source>
</evidence>
<dbReference type="Pfam" id="PF01242">
    <property type="entry name" value="PTPS"/>
    <property type="match status" value="1"/>
</dbReference>
<dbReference type="GO" id="GO:0006729">
    <property type="term" value="P:tetrahydrobiopterin biosynthetic process"/>
    <property type="evidence" value="ECO:0007669"/>
    <property type="project" value="UniProtKB-UniPathway"/>
</dbReference>
<organism evidence="9 10">
    <name type="scientific">Thalassiosira oceanica</name>
    <name type="common">Marine diatom</name>
    <dbReference type="NCBI Taxonomy" id="159749"/>
    <lineage>
        <taxon>Eukaryota</taxon>
        <taxon>Sar</taxon>
        <taxon>Stramenopiles</taxon>
        <taxon>Ochrophyta</taxon>
        <taxon>Bacillariophyta</taxon>
        <taxon>Coscinodiscophyceae</taxon>
        <taxon>Thalassiosirophycidae</taxon>
        <taxon>Thalassiosirales</taxon>
        <taxon>Thalassiosiraceae</taxon>
        <taxon>Thalassiosira</taxon>
    </lineage>
</organism>
<dbReference type="OrthoDB" id="188652at2759"/>
<keyword evidence="5" id="KW-0479">Metal-binding</keyword>